<evidence type="ECO:0000256" key="2">
    <source>
        <dbReference type="SAM" id="SignalP"/>
    </source>
</evidence>
<dbReference type="InterPro" id="IPR009003">
    <property type="entry name" value="Peptidase_S1_PA"/>
</dbReference>
<gene>
    <name evidence="4" type="ORF">HPB52_012630</name>
</gene>
<dbReference type="SMART" id="SM00020">
    <property type="entry name" value="Tryp_SPc"/>
    <property type="match status" value="1"/>
</dbReference>
<dbReference type="VEuPathDB" id="VectorBase:RSAN_057089"/>
<feature type="compositionally biased region" description="Pro residues" evidence="1">
    <location>
        <begin position="576"/>
        <end position="589"/>
    </location>
</feature>
<dbReference type="InterPro" id="IPR040479">
    <property type="entry name" value="CLIP_SPH_mas"/>
</dbReference>
<feature type="domain" description="Peptidase S1" evidence="3">
    <location>
        <begin position="692"/>
        <end position="932"/>
    </location>
</feature>
<dbReference type="PANTHER" id="PTHR24258:SF140">
    <property type="entry name" value="BCDNA.GH08420-RELATED"/>
    <property type="match status" value="1"/>
</dbReference>
<feature type="region of interest" description="Disordered" evidence="1">
    <location>
        <begin position="82"/>
        <end position="144"/>
    </location>
</feature>
<comment type="caution">
    <text evidence="4">The sequence shown here is derived from an EMBL/GenBank/DDBJ whole genome shotgun (WGS) entry which is preliminary data.</text>
</comment>
<feature type="compositionally biased region" description="Pro residues" evidence="1">
    <location>
        <begin position="597"/>
        <end position="608"/>
    </location>
</feature>
<feature type="region of interest" description="Disordered" evidence="1">
    <location>
        <begin position="366"/>
        <end position="516"/>
    </location>
</feature>
<feature type="compositionally biased region" description="Basic and acidic residues" evidence="1">
    <location>
        <begin position="204"/>
        <end position="215"/>
    </location>
</feature>
<evidence type="ECO:0000256" key="1">
    <source>
        <dbReference type="SAM" id="MobiDB-lite"/>
    </source>
</evidence>
<name>A0A9D4PR77_RHISA</name>
<evidence type="ECO:0000313" key="4">
    <source>
        <dbReference type="EMBL" id="KAH7951761.1"/>
    </source>
</evidence>
<dbReference type="Pfam" id="PF18398">
    <property type="entry name" value="CLIP_SPH_mas"/>
    <property type="match status" value="5"/>
</dbReference>
<feature type="compositionally biased region" description="Pro residues" evidence="1">
    <location>
        <begin position="129"/>
        <end position="139"/>
    </location>
</feature>
<organism evidence="4 5">
    <name type="scientific">Rhipicephalus sanguineus</name>
    <name type="common">Brown dog tick</name>
    <name type="synonym">Ixodes sanguineus</name>
    <dbReference type="NCBI Taxonomy" id="34632"/>
    <lineage>
        <taxon>Eukaryota</taxon>
        <taxon>Metazoa</taxon>
        <taxon>Ecdysozoa</taxon>
        <taxon>Arthropoda</taxon>
        <taxon>Chelicerata</taxon>
        <taxon>Arachnida</taxon>
        <taxon>Acari</taxon>
        <taxon>Parasitiformes</taxon>
        <taxon>Ixodida</taxon>
        <taxon>Ixodoidea</taxon>
        <taxon>Ixodidae</taxon>
        <taxon>Rhipicephalinae</taxon>
        <taxon>Rhipicephalus</taxon>
        <taxon>Rhipicephalus</taxon>
    </lineage>
</organism>
<feature type="compositionally biased region" description="Low complexity" evidence="1">
    <location>
        <begin position="610"/>
        <end position="631"/>
    </location>
</feature>
<feature type="chain" id="PRO_5039481360" description="Peptidase S1 domain-containing protein" evidence="2">
    <location>
        <begin position="28"/>
        <end position="936"/>
    </location>
</feature>
<feature type="compositionally biased region" description="Low complexity" evidence="1">
    <location>
        <begin position="492"/>
        <end position="512"/>
    </location>
</feature>
<feature type="compositionally biased region" description="Pro residues" evidence="1">
    <location>
        <begin position="107"/>
        <end position="122"/>
    </location>
</feature>
<dbReference type="InterPro" id="IPR001314">
    <property type="entry name" value="Peptidase_S1A"/>
</dbReference>
<dbReference type="AlphaFoldDB" id="A0A9D4PR77"/>
<dbReference type="Gene3D" id="2.40.10.10">
    <property type="entry name" value="Trypsin-like serine proteases"/>
    <property type="match status" value="1"/>
</dbReference>
<dbReference type="InterPro" id="IPR043504">
    <property type="entry name" value="Peptidase_S1_PA_chymotrypsin"/>
</dbReference>
<dbReference type="PRINTS" id="PR00722">
    <property type="entry name" value="CHYMOTRYPSIN"/>
</dbReference>
<dbReference type="Pfam" id="PF00089">
    <property type="entry name" value="Trypsin"/>
    <property type="match status" value="1"/>
</dbReference>
<dbReference type="InterPro" id="IPR001254">
    <property type="entry name" value="Trypsin_dom"/>
</dbReference>
<keyword evidence="5" id="KW-1185">Reference proteome</keyword>
<reference evidence="4" key="1">
    <citation type="journal article" date="2020" name="Cell">
        <title>Large-Scale Comparative Analyses of Tick Genomes Elucidate Their Genetic Diversity and Vector Capacities.</title>
        <authorList>
            <consortium name="Tick Genome and Microbiome Consortium (TIGMIC)"/>
            <person name="Jia N."/>
            <person name="Wang J."/>
            <person name="Shi W."/>
            <person name="Du L."/>
            <person name="Sun Y."/>
            <person name="Zhan W."/>
            <person name="Jiang J.F."/>
            <person name="Wang Q."/>
            <person name="Zhang B."/>
            <person name="Ji P."/>
            <person name="Bell-Sakyi L."/>
            <person name="Cui X.M."/>
            <person name="Yuan T.T."/>
            <person name="Jiang B.G."/>
            <person name="Yang W.F."/>
            <person name="Lam T.T."/>
            <person name="Chang Q.C."/>
            <person name="Ding S.J."/>
            <person name="Wang X.J."/>
            <person name="Zhu J.G."/>
            <person name="Ruan X.D."/>
            <person name="Zhao L."/>
            <person name="Wei J.T."/>
            <person name="Ye R.Z."/>
            <person name="Que T.C."/>
            <person name="Du C.H."/>
            <person name="Zhou Y.H."/>
            <person name="Cheng J.X."/>
            <person name="Dai P.F."/>
            <person name="Guo W.B."/>
            <person name="Han X.H."/>
            <person name="Huang E.J."/>
            <person name="Li L.F."/>
            <person name="Wei W."/>
            <person name="Gao Y.C."/>
            <person name="Liu J.Z."/>
            <person name="Shao H.Z."/>
            <person name="Wang X."/>
            <person name="Wang C.C."/>
            <person name="Yang T.C."/>
            <person name="Huo Q.B."/>
            <person name="Li W."/>
            <person name="Chen H.Y."/>
            <person name="Chen S.E."/>
            <person name="Zhou L.G."/>
            <person name="Ni X.B."/>
            <person name="Tian J.H."/>
            <person name="Sheng Y."/>
            <person name="Liu T."/>
            <person name="Pan Y.S."/>
            <person name="Xia L.Y."/>
            <person name="Li J."/>
            <person name="Zhao F."/>
            <person name="Cao W.C."/>
        </authorList>
    </citation>
    <scope>NUCLEOTIDE SEQUENCE</scope>
    <source>
        <strain evidence="4">Rsan-2018</strain>
    </source>
</reference>
<sequence length="936" mass="99003">MARTLANLPAKMFLFPLALLAITCVQAQDTSAILSGECVHAITALLCDQVVDEIQCGASYLRCCVPKEFSLGGTAVETSAPLAEDEMVPATSPATAVDEDSNATVPTPLPPVTPAVEAPPQPQQQRPSSTPPPPPPSPTQVPTQRDVCTGVCVGNGLSQYCHRVLSSPSCGPDAVCCTSADGPPQAEQPHDGTLQQQQQQPDHSPSRDAAQEPKLPECPGSCVSPLLSILCDHVSTVHSCPTGGSCCVSAAATTTEPPIPACDGRCLPPFLSGVCQKPAQLVLRTTTCPSGTICCSQPERDQRPGNGFFATQHGTPMRQQRPPMQQQRPFGAIIPQERPYQNHPQAHDQLNAVIPVDQAMMDQLALESGGGGHRRPQHEHLGSPQQGRPDGPRREPPQPPPQGLPQGGVRPVKQGLGPPKRLRPSQHHPPGSLQRPGPRPPSPSSMDFQGDNQHGPPPIGLANDESNQPMLRPLRPSNSDERPGGGESNALPAAPHPQHQQHQQQQQQHQRAPPCPGNCISSYLRFACFGENAIHPRLLCPQEGLVCCANVAQVQRIAEEAAAASPAVSEDQSRPENPPPPPPSQPPPRAALNPDPGSRPPPPPPRQVPRPEAQQPPERQQRPKPAAAAPPRKMLQQPNLLLQDAEIATALPSSTTRAPSVAKGRRPPRPSTCGVKGGGSGSGPDRRHAARITGGKDSVPGEWCWQAALINSQNQYLCGGALIGTQWVLTAAHCVTSLVRNGEPVFVRVGDHDLGSERAHPGAQTRRVATTYIHHNHNGQTLDNDIALLKLQGAVQLNPRTCLVCLPARGAAPAPGDRCTVTGYGYVGEGGPIALRVREAVLPVVEDRDCTAKINAVTEKQFLMPASSYCAGGEKGDDACQGDGGGPMVCLVDGFYELAGLVSWGFGCGRPDVPGVYVKVSAFIGWINQIISVNNL</sequence>
<dbReference type="EMBL" id="JABSTV010001251">
    <property type="protein sequence ID" value="KAH7951761.1"/>
    <property type="molecule type" value="Genomic_DNA"/>
</dbReference>
<dbReference type="CDD" id="cd00190">
    <property type="entry name" value="Tryp_SPc"/>
    <property type="match status" value="1"/>
</dbReference>
<feature type="signal peptide" evidence="2">
    <location>
        <begin position="1"/>
        <end position="27"/>
    </location>
</feature>
<dbReference type="PROSITE" id="PS50240">
    <property type="entry name" value="TRYPSIN_DOM"/>
    <property type="match status" value="1"/>
</dbReference>
<feature type="region of interest" description="Disordered" evidence="1">
    <location>
        <begin position="562"/>
        <end position="631"/>
    </location>
</feature>
<dbReference type="FunFam" id="2.40.10.10:FF:000082">
    <property type="entry name" value="Plasma kallikrein"/>
    <property type="match status" value="1"/>
</dbReference>
<feature type="region of interest" description="Disordered" evidence="1">
    <location>
        <begin position="650"/>
        <end position="691"/>
    </location>
</feature>
<proteinExistence type="predicted"/>
<evidence type="ECO:0000313" key="5">
    <source>
        <dbReference type="Proteomes" id="UP000821837"/>
    </source>
</evidence>
<dbReference type="GO" id="GO:0004252">
    <property type="term" value="F:serine-type endopeptidase activity"/>
    <property type="evidence" value="ECO:0007669"/>
    <property type="project" value="InterPro"/>
</dbReference>
<dbReference type="Proteomes" id="UP000821837">
    <property type="component" value="Chromosome 5"/>
</dbReference>
<protein>
    <recommendedName>
        <fullName evidence="3">Peptidase S1 domain-containing protein</fullName>
    </recommendedName>
</protein>
<feature type="region of interest" description="Disordered" evidence="1">
    <location>
        <begin position="181"/>
        <end position="215"/>
    </location>
</feature>
<dbReference type="PROSITE" id="PS00134">
    <property type="entry name" value="TRYPSIN_HIS"/>
    <property type="match status" value="1"/>
</dbReference>
<reference evidence="4" key="2">
    <citation type="submission" date="2021-09" db="EMBL/GenBank/DDBJ databases">
        <authorList>
            <person name="Jia N."/>
            <person name="Wang J."/>
            <person name="Shi W."/>
            <person name="Du L."/>
            <person name="Sun Y."/>
            <person name="Zhan W."/>
            <person name="Jiang J."/>
            <person name="Wang Q."/>
            <person name="Zhang B."/>
            <person name="Ji P."/>
            <person name="Sakyi L.B."/>
            <person name="Cui X."/>
            <person name="Yuan T."/>
            <person name="Jiang B."/>
            <person name="Yang W."/>
            <person name="Lam T.T.-Y."/>
            <person name="Chang Q."/>
            <person name="Ding S."/>
            <person name="Wang X."/>
            <person name="Zhu J."/>
            <person name="Ruan X."/>
            <person name="Zhao L."/>
            <person name="Wei J."/>
            <person name="Que T."/>
            <person name="Du C."/>
            <person name="Cheng J."/>
            <person name="Dai P."/>
            <person name="Han X."/>
            <person name="Huang E."/>
            <person name="Gao Y."/>
            <person name="Liu J."/>
            <person name="Shao H."/>
            <person name="Ye R."/>
            <person name="Li L."/>
            <person name="Wei W."/>
            <person name="Wang X."/>
            <person name="Wang C."/>
            <person name="Huo Q."/>
            <person name="Li W."/>
            <person name="Guo W."/>
            <person name="Chen H."/>
            <person name="Chen S."/>
            <person name="Zhou L."/>
            <person name="Zhou L."/>
            <person name="Ni X."/>
            <person name="Tian J."/>
            <person name="Zhou Y."/>
            <person name="Sheng Y."/>
            <person name="Liu T."/>
            <person name="Pan Y."/>
            <person name="Xia L."/>
            <person name="Li J."/>
            <person name="Zhao F."/>
            <person name="Cao W."/>
        </authorList>
    </citation>
    <scope>NUCLEOTIDE SEQUENCE</scope>
    <source>
        <strain evidence="4">Rsan-2018</strain>
        <tissue evidence="4">Larvae</tissue>
    </source>
</reference>
<accession>A0A9D4PR77</accession>
<dbReference type="InterPro" id="IPR018114">
    <property type="entry name" value="TRYPSIN_HIS"/>
</dbReference>
<dbReference type="GO" id="GO:0006508">
    <property type="term" value="P:proteolysis"/>
    <property type="evidence" value="ECO:0007669"/>
    <property type="project" value="InterPro"/>
</dbReference>
<dbReference type="PANTHER" id="PTHR24258">
    <property type="entry name" value="SERINE PROTEASE-RELATED"/>
    <property type="match status" value="1"/>
</dbReference>
<keyword evidence="2" id="KW-0732">Signal</keyword>
<evidence type="ECO:0000259" key="3">
    <source>
        <dbReference type="PROSITE" id="PS50240"/>
    </source>
</evidence>
<dbReference type="SUPFAM" id="SSF50494">
    <property type="entry name" value="Trypsin-like serine proteases"/>
    <property type="match status" value="1"/>
</dbReference>